<dbReference type="AlphaFoldDB" id="A0A1F6TZX3"/>
<name>A0A1F6TZX3_9PROT</name>
<feature type="transmembrane region" description="Helical" evidence="1">
    <location>
        <begin position="24"/>
        <end position="46"/>
    </location>
</feature>
<keyword evidence="1" id="KW-0812">Transmembrane</keyword>
<feature type="transmembrane region" description="Helical" evidence="1">
    <location>
        <begin position="67"/>
        <end position="84"/>
    </location>
</feature>
<evidence type="ECO:0000313" key="3">
    <source>
        <dbReference type="Proteomes" id="UP000179037"/>
    </source>
</evidence>
<organism evidence="2 3">
    <name type="scientific">Candidatus Muproteobacteria bacterium RIFCSPLOWO2_01_FULL_60_18</name>
    <dbReference type="NCBI Taxonomy" id="1817768"/>
    <lineage>
        <taxon>Bacteria</taxon>
        <taxon>Pseudomonadati</taxon>
        <taxon>Pseudomonadota</taxon>
        <taxon>Candidatus Muproteobacteria</taxon>
    </lineage>
</organism>
<keyword evidence="1" id="KW-1133">Transmembrane helix</keyword>
<keyword evidence="1" id="KW-0472">Membrane</keyword>
<evidence type="ECO:0000256" key="1">
    <source>
        <dbReference type="SAM" id="Phobius"/>
    </source>
</evidence>
<protein>
    <submittedName>
        <fullName evidence="2">Uncharacterized protein</fullName>
    </submittedName>
</protein>
<evidence type="ECO:0000313" key="2">
    <source>
        <dbReference type="EMBL" id="OGI50641.1"/>
    </source>
</evidence>
<dbReference type="Proteomes" id="UP000179037">
    <property type="component" value="Unassembled WGS sequence"/>
</dbReference>
<accession>A0A1F6TZX3</accession>
<reference evidence="2 3" key="1">
    <citation type="journal article" date="2016" name="Nat. Commun.">
        <title>Thousands of microbial genomes shed light on interconnected biogeochemical processes in an aquifer system.</title>
        <authorList>
            <person name="Anantharaman K."/>
            <person name="Brown C.T."/>
            <person name="Hug L.A."/>
            <person name="Sharon I."/>
            <person name="Castelle C.J."/>
            <person name="Probst A.J."/>
            <person name="Thomas B.C."/>
            <person name="Singh A."/>
            <person name="Wilkins M.J."/>
            <person name="Karaoz U."/>
            <person name="Brodie E.L."/>
            <person name="Williams K.H."/>
            <person name="Hubbard S.S."/>
            <person name="Banfield J.F."/>
        </authorList>
    </citation>
    <scope>NUCLEOTIDE SEQUENCE [LARGE SCALE GENOMIC DNA]</scope>
</reference>
<proteinExistence type="predicted"/>
<comment type="caution">
    <text evidence="2">The sequence shown here is derived from an EMBL/GenBank/DDBJ whole genome shotgun (WGS) entry which is preliminary data.</text>
</comment>
<gene>
    <name evidence="2" type="ORF">A3A87_03770</name>
</gene>
<dbReference type="EMBL" id="MFTC01000064">
    <property type="protein sequence ID" value="OGI50641.1"/>
    <property type="molecule type" value="Genomic_DNA"/>
</dbReference>
<sequence>MRGGHGLPSFFVAEIFIVNNLDTIVNAIGIAYGILLVLSVFVRNRVTESMRIDALFMKQSTENTRPLNLVVGLLVAGYGIYSLSAA</sequence>